<evidence type="ECO:0000256" key="3">
    <source>
        <dbReference type="SAM" id="MobiDB-lite"/>
    </source>
</evidence>
<evidence type="ECO:0000313" key="6">
    <source>
        <dbReference type="Proteomes" id="UP001307889"/>
    </source>
</evidence>
<dbReference type="PANTHER" id="PTHR23295">
    <property type="entry name" value="NUCLEAR RECEPTOR COACTIVATOR 5-RELATED"/>
    <property type="match status" value="1"/>
</dbReference>
<feature type="compositionally biased region" description="Basic and acidic residues" evidence="3">
    <location>
        <begin position="283"/>
        <end position="319"/>
    </location>
</feature>
<organism evidence="5 6">
    <name type="scientific">Nesidiocoris tenuis</name>
    <dbReference type="NCBI Taxonomy" id="355587"/>
    <lineage>
        <taxon>Eukaryota</taxon>
        <taxon>Metazoa</taxon>
        <taxon>Ecdysozoa</taxon>
        <taxon>Arthropoda</taxon>
        <taxon>Hexapoda</taxon>
        <taxon>Insecta</taxon>
        <taxon>Pterygota</taxon>
        <taxon>Neoptera</taxon>
        <taxon>Paraneoptera</taxon>
        <taxon>Hemiptera</taxon>
        <taxon>Heteroptera</taxon>
        <taxon>Panheteroptera</taxon>
        <taxon>Cimicomorpha</taxon>
        <taxon>Miridae</taxon>
        <taxon>Dicyphina</taxon>
        <taxon>Nesidiocoris</taxon>
    </lineage>
</organism>
<feature type="compositionally biased region" description="Gly residues" evidence="3">
    <location>
        <begin position="263"/>
        <end position="282"/>
    </location>
</feature>
<evidence type="ECO:0000256" key="1">
    <source>
        <dbReference type="ARBA" id="ARBA00022884"/>
    </source>
</evidence>
<feature type="compositionally biased region" description="Gly residues" evidence="3">
    <location>
        <begin position="100"/>
        <end position="128"/>
    </location>
</feature>
<dbReference type="InterPro" id="IPR000504">
    <property type="entry name" value="RRM_dom"/>
</dbReference>
<dbReference type="Pfam" id="PF00076">
    <property type="entry name" value="RRM_1"/>
    <property type="match status" value="1"/>
</dbReference>
<dbReference type="InterPro" id="IPR035979">
    <property type="entry name" value="RBD_domain_sf"/>
</dbReference>
<name>A0ABN7AWQ1_9HEMI</name>
<dbReference type="InterPro" id="IPR012677">
    <property type="entry name" value="Nucleotide-bd_a/b_plait_sf"/>
</dbReference>
<evidence type="ECO:0000313" key="5">
    <source>
        <dbReference type="EMBL" id="BES96620.1"/>
    </source>
</evidence>
<reference evidence="5 6" key="1">
    <citation type="submission" date="2023-09" db="EMBL/GenBank/DDBJ databases">
        <title>Nesidiocoris tenuis whole genome shotgun sequence.</title>
        <authorList>
            <person name="Shibata T."/>
            <person name="Shimoda M."/>
            <person name="Kobayashi T."/>
            <person name="Uehara T."/>
        </authorList>
    </citation>
    <scope>NUCLEOTIDE SEQUENCE [LARGE SCALE GENOMIC DNA]</scope>
    <source>
        <strain evidence="5 6">Japan</strain>
    </source>
</reference>
<feature type="compositionally biased region" description="Basic and acidic residues" evidence="3">
    <location>
        <begin position="82"/>
        <end position="96"/>
    </location>
</feature>
<dbReference type="EMBL" id="AP028915">
    <property type="protein sequence ID" value="BES96620.1"/>
    <property type="molecule type" value="Genomic_DNA"/>
</dbReference>
<dbReference type="SMART" id="SM00360">
    <property type="entry name" value="RRM"/>
    <property type="match status" value="1"/>
</dbReference>
<gene>
    <name evidence="5" type="ORF">NTJ_09432</name>
</gene>
<evidence type="ECO:0000256" key="2">
    <source>
        <dbReference type="PROSITE-ProRule" id="PRU00176"/>
    </source>
</evidence>
<dbReference type="SUPFAM" id="SSF54928">
    <property type="entry name" value="RNA-binding domain, RBD"/>
    <property type="match status" value="1"/>
</dbReference>
<feature type="compositionally biased region" description="Basic and acidic residues" evidence="3">
    <location>
        <begin position="208"/>
        <end position="220"/>
    </location>
</feature>
<proteinExistence type="predicted"/>
<dbReference type="Gene3D" id="3.30.70.330">
    <property type="match status" value="1"/>
</dbReference>
<dbReference type="SUPFAM" id="SSF52954">
    <property type="entry name" value="Class II aaRS ABD-related"/>
    <property type="match status" value="1"/>
</dbReference>
<evidence type="ECO:0000259" key="4">
    <source>
        <dbReference type="PROSITE" id="PS50102"/>
    </source>
</evidence>
<dbReference type="PROSITE" id="PS50102">
    <property type="entry name" value="RRM"/>
    <property type="match status" value="1"/>
</dbReference>
<sequence length="589" mass="62747">MAGKQSSRLYVGGLGGTPVPQQDIEDLFNKFGHILEVRLNKNFAFVQYRDEDSAAAALQTLNGKNHFGKKLDVQFARPSRVGNEKPGNDNPSRDRSPIGNRGGGGGGPGGGGPGGRGGPPGGRPGGQFGDDRGPFSGPNRGGGRPMNDRDGGPSPFGGRDPGRDSGRDFGGRGDFDRGGPGGRPDFDRGGPGLGRGDFDRGGPMGGRGDMDRGGRGDPDRAPWGGGGDRPDPWSNGGQGRGPPPRDGDFRGGPGDFRDRDLGGRGPLDGHGGRGPDGPGGRPDWGRNDFGGDRFGGRPGGFRDDFRGDRGDFPRGDIDGGRGGPPAPSWVQHERERPPNSDPIPLSTSNADRTNDIEIIVANKSITDYGEYIESRLKSLGFTVDIMFPNESAPIARVLGNIASRGTLYAIIVNPAHKLNRSLTLQVLHGTPQEHRNMLIEDAIIFLNRNFENYSRRQTEKRGPNAPPEQVRHLLELVITAARQLTPTQFDILIQYFVNEKIKAEPLEPKEILPVTPQAELQTRILSILNKNAAGGGGGPQPLMGLTNVAPPGKDSQSPLLKDPSVQRALDSLMQGGSKFLSAINNQNRF</sequence>
<dbReference type="PANTHER" id="PTHR23295:SF6">
    <property type="entry name" value="NEOSIN, ISOFORM A"/>
    <property type="match status" value="1"/>
</dbReference>
<dbReference type="Proteomes" id="UP001307889">
    <property type="component" value="Chromosome 7"/>
</dbReference>
<protein>
    <submittedName>
        <fullName evidence="5">RNA recognition motif. (A.k.a. RRM, RBD, or RNP domain)</fullName>
    </submittedName>
</protein>
<feature type="compositionally biased region" description="Basic and acidic residues" evidence="3">
    <location>
        <begin position="243"/>
        <end position="262"/>
    </location>
</feature>
<dbReference type="CDD" id="cd00590">
    <property type="entry name" value="RRM_SF"/>
    <property type="match status" value="1"/>
</dbReference>
<dbReference type="Gene3D" id="3.40.50.800">
    <property type="entry name" value="Anticodon-binding domain"/>
    <property type="match status" value="1"/>
</dbReference>
<feature type="region of interest" description="Disordered" evidence="3">
    <location>
        <begin position="535"/>
        <end position="561"/>
    </location>
</feature>
<keyword evidence="1 2" id="KW-0694">RNA-binding</keyword>
<dbReference type="InterPro" id="IPR052600">
    <property type="entry name" value="Nuc_rcpt_coact/corep"/>
</dbReference>
<feature type="compositionally biased region" description="Basic and acidic residues" evidence="3">
    <location>
        <begin position="160"/>
        <end position="177"/>
    </location>
</feature>
<feature type="region of interest" description="Disordered" evidence="3">
    <location>
        <begin position="76"/>
        <end position="349"/>
    </location>
</feature>
<dbReference type="InterPro" id="IPR036621">
    <property type="entry name" value="Anticodon-bd_dom_sf"/>
</dbReference>
<accession>A0ABN7AWQ1</accession>
<feature type="domain" description="RRM" evidence="4">
    <location>
        <begin position="7"/>
        <end position="78"/>
    </location>
</feature>
<keyword evidence="6" id="KW-1185">Reference proteome</keyword>